<feature type="domain" description="RCK N-terminal" evidence="12">
    <location>
        <begin position="400"/>
        <end position="516"/>
    </location>
</feature>
<proteinExistence type="predicted"/>
<evidence type="ECO:0000259" key="12">
    <source>
        <dbReference type="PROSITE" id="PS51201"/>
    </source>
</evidence>
<name>A0AB38YBY4_9GAMM</name>
<sequence length="609" mass="64994">MESVVLQGIAFLLAAVLAPTLFKRLGFGTAVGYLFAGVLIGPSGLRIFDDAESVMDVAQLGVVLLLFVIGLDTRLSRLVAMRRDILLLGNGQVWITAVVLAAIAYAFGLNVSAAIVVGFAFALSGTAIALQLLDERGDMSRPYGQRGFAVLLTQDLLTVPMLALIPIFLIGTGAASRTGSAIGDTALALAVIGGIVLVGRYLIDYLFRILATAGAREVMTSAALLVVVSAALAASYAGLSMALGAFLAGVMLAGSSYRHQLQADVEPFRGLLLALFFMSIGMLIDVIEVWLHAGLIGLMLVTYLLLKISLAALLARFAGSTWADALRFGLLLSAAGEFSFVLVPLIAGQNLIDAQTTNMLIAIAALSMVVTPPLAVFGERLLKRLTRPEKAPEEDFSAVNGSALIVGFGRFGQIASQLLLAEGIDATLIDAKPERIRAAARFGFKVYYGQGTNLDMLRAAGAEQARLILVCVDDPDESLAICRMIRGAFPNVKLHARAYDRAHAIALTNAGVDYQIRETFESAIVAGRTMLETLGVPSERARQTERDVRHRDLERLELQRLQGIDAGSDFLHQNALQPEPLKQPDHEAQSLNAEADEILHQESQQGTAS</sequence>
<gene>
    <name evidence="13" type="ORF">NFC81_08875</name>
</gene>
<dbReference type="GO" id="GO:0015297">
    <property type="term" value="F:antiporter activity"/>
    <property type="evidence" value="ECO:0007669"/>
    <property type="project" value="UniProtKB-KW"/>
</dbReference>
<evidence type="ECO:0000256" key="6">
    <source>
        <dbReference type="ARBA" id="ARBA00022958"/>
    </source>
</evidence>
<evidence type="ECO:0000256" key="9">
    <source>
        <dbReference type="ARBA" id="ARBA00023136"/>
    </source>
</evidence>
<feature type="transmembrane region" description="Helical" evidence="11">
    <location>
        <begin position="29"/>
        <end position="48"/>
    </location>
</feature>
<dbReference type="AlphaFoldDB" id="A0AB38YBY4"/>
<dbReference type="PROSITE" id="PS51201">
    <property type="entry name" value="RCK_N"/>
    <property type="match status" value="1"/>
</dbReference>
<keyword evidence="7 11" id="KW-1133">Transmembrane helix</keyword>
<dbReference type="RefSeq" id="WP_304994126.1">
    <property type="nucleotide sequence ID" value="NZ_CP101717.1"/>
</dbReference>
<dbReference type="InterPro" id="IPR003148">
    <property type="entry name" value="RCK_N"/>
</dbReference>
<dbReference type="Pfam" id="PF02254">
    <property type="entry name" value="TrkA_N"/>
    <property type="match status" value="1"/>
</dbReference>
<feature type="transmembrane region" description="Helical" evidence="11">
    <location>
        <begin position="181"/>
        <end position="203"/>
    </location>
</feature>
<dbReference type="InterPro" id="IPR036291">
    <property type="entry name" value="NAD(P)-bd_dom_sf"/>
</dbReference>
<feature type="transmembrane region" description="Helical" evidence="11">
    <location>
        <begin position="359"/>
        <end position="377"/>
    </location>
</feature>
<evidence type="ECO:0000256" key="4">
    <source>
        <dbReference type="ARBA" id="ARBA00022538"/>
    </source>
</evidence>
<evidence type="ECO:0000256" key="11">
    <source>
        <dbReference type="SAM" id="Phobius"/>
    </source>
</evidence>
<dbReference type="InterPro" id="IPR006153">
    <property type="entry name" value="Cation/H_exchanger_TM"/>
</dbReference>
<dbReference type="GO" id="GO:0012505">
    <property type="term" value="C:endomembrane system"/>
    <property type="evidence" value="ECO:0007669"/>
    <property type="project" value="UniProtKB-SubCell"/>
</dbReference>
<feature type="transmembrane region" description="Helical" evidence="11">
    <location>
        <begin position="113"/>
        <end position="133"/>
    </location>
</feature>
<dbReference type="InterPro" id="IPR038770">
    <property type="entry name" value="Na+/solute_symporter_sf"/>
</dbReference>
<feature type="transmembrane region" description="Helical" evidence="11">
    <location>
        <begin position="239"/>
        <end position="258"/>
    </location>
</feature>
<feature type="transmembrane region" description="Helical" evidence="11">
    <location>
        <begin position="270"/>
        <end position="287"/>
    </location>
</feature>
<dbReference type="GO" id="GO:1902600">
    <property type="term" value="P:proton transmembrane transport"/>
    <property type="evidence" value="ECO:0007669"/>
    <property type="project" value="InterPro"/>
</dbReference>
<keyword evidence="9 11" id="KW-0472">Membrane</keyword>
<organism evidence="13">
    <name type="scientific">Salinispirillum sp. LH 10-3-1</name>
    <dbReference type="NCBI Taxonomy" id="2952525"/>
    <lineage>
        <taxon>Bacteria</taxon>
        <taxon>Pseudomonadati</taxon>
        <taxon>Pseudomonadota</taxon>
        <taxon>Gammaproteobacteria</taxon>
        <taxon>Oceanospirillales</taxon>
        <taxon>Saccharospirillaceae</taxon>
        <taxon>Salinispirillum</taxon>
    </lineage>
</organism>
<dbReference type="PANTHER" id="PTHR46157:SF8">
    <property type="entry name" value="GLUTATHIONE-REGULATED POTASSIUM-EFFLUX SYSTEM PROTEIN"/>
    <property type="match status" value="1"/>
</dbReference>
<evidence type="ECO:0000256" key="7">
    <source>
        <dbReference type="ARBA" id="ARBA00022989"/>
    </source>
</evidence>
<keyword evidence="5 11" id="KW-0812">Transmembrane</keyword>
<keyword evidence="3" id="KW-0050">Antiport</keyword>
<evidence type="ECO:0000256" key="2">
    <source>
        <dbReference type="ARBA" id="ARBA00022448"/>
    </source>
</evidence>
<reference evidence="13" key="1">
    <citation type="submission" date="2022-07" db="EMBL/GenBank/DDBJ databases">
        <title>Complete genome sequence of Salinispirillum sp. LH10-3-1 capable of multiple carbohydrate inversion isolated from a soda lake.</title>
        <authorList>
            <person name="Liu J."/>
            <person name="Zhai Y."/>
            <person name="Zhang H."/>
            <person name="Yang H."/>
            <person name="Qu J."/>
            <person name="Li J."/>
        </authorList>
    </citation>
    <scope>NUCLEOTIDE SEQUENCE</scope>
    <source>
        <strain evidence="13">LH 10-3-1</strain>
    </source>
</reference>
<evidence type="ECO:0000313" key="13">
    <source>
        <dbReference type="EMBL" id="WLD56842.1"/>
    </source>
</evidence>
<feature type="transmembrane region" description="Helical" evidence="11">
    <location>
        <begin position="85"/>
        <end position="107"/>
    </location>
</feature>
<keyword evidence="4" id="KW-0633">Potassium transport</keyword>
<feature type="transmembrane region" description="Helical" evidence="11">
    <location>
        <begin position="154"/>
        <end position="175"/>
    </location>
</feature>
<evidence type="ECO:0000256" key="3">
    <source>
        <dbReference type="ARBA" id="ARBA00022449"/>
    </source>
</evidence>
<dbReference type="PANTHER" id="PTHR46157">
    <property type="entry name" value="K(+) EFFLUX ANTIPORTER 3, CHLOROPLASTIC"/>
    <property type="match status" value="1"/>
</dbReference>
<dbReference type="GO" id="GO:0006813">
    <property type="term" value="P:potassium ion transport"/>
    <property type="evidence" value="ECO:0007669"/>
    <property type="project" value="UniProtKB-KW"/>
</dbReference>
<keyword evidence="6" id="KW-0630">Potassium</keyword>
<dbReference type="EMBL" id="CP101717">
    <property type="protein sequence ID" value="WLD56842.1"/>
    <property type="molecule type" value="Genomic_DNA"/>
</dbReference>
<dbReference type="Gene3D" id="1.20.1530.20">
    <property type="match status" value="1"/>
</dbReference>
<dbReference type="Gene3D" id="3.40.50.720">
    <property type="entry name" value="NAD(P)-binding Rossmann-like Domain"/>
    <property type="match status" value="1"/>
</dbReference>
<dbReference type="Pfam" id="PF00999">
    <property type="entry name" value="Na_H_Exchanger"/>
    <property type="match status" value="1"/>
</dbReference>
<keyword evidence="2" id="KW-0813">Transport</keyword>
<feature type="transmembrane region" description="Helical" evidence="11">
    <location>
        <begin position="54"/>
        <end position="73"/>
    </location>
</feature>
<feature type="transmembrane region" description="Helical" evidence="11">
    <location>
        <begin position="6"/>
        <end position="22"/>
    </location>
</feature>
<feature type="transmembrane region" description="Helical" evidence="11">
    <location>
        <begin position="326"/>
        <end position="347"/>
    </location>
</feature>
<dbReference type="SUPFAM" id="SSF51735">
    <property type="entry name" value="NAD(P)-binding Rossmann-fold domains"/>
    <property type="match status" value="1"/>
</dbReference>
<evidence type="ECO:0000256" key="8">
    <source>
        <dbReference type="ARBA" id="ARBA00023065"/>
    </source>
</evidence>
<keyword evidence="8" id="KW-0406">Ion transport</keyword>
<protein>
    <submittedName>
        <fullName evidence="13">Cation:proton antiporter</fullName>
    </submittedName>
</protein>
<accession>A0AB38YBY4</accession>
<evidence type="ECO:0000256" key="1">
    <source>
        <dbReference type="ARBA" id="ARBA00004127"/>
    </source>
</evidence>
<feature type="transmembrane region" description="Helical" evidence="11">
    <location>
        <begin position="293"/>
        <end position="314"/>
    </location>
</feature>
<dbReference type="GO" id="GO:0005886">
    <property type="term" value="C:plasma membrane"/>
    <property type="evidence" value="ECO:0007669"/>
    <property type="project" value="TreeGrafter"/>
</dbReference>
<dbReference type="FunFam" id="3.40.50.720:FF:000036">
    <property type="entry name" value="Glutathione-regulated potassium-efflux system protein KefB"/>
    <property type="match status" value="1"/>
</dbReference>
<feature type="region of interest" description="Disordered" evidence="10">
    <location>
        <begin position="572"/>
        <end position="609"/>
    </location>
</feature>
<evidence type="ECO:0000256" key="10">
    <source>
        <dbReference type="SAM" id="MobiDB-lite"/>
    </source>
</evidence>
<evidence type="ECO:0000256" key="5">
    <source>
        <dbReference type="ARBA" id="ARBA00022692"/>
    </source>
</evidence>
<comment type="subcellular location">
    <subcellularLocation>
        <location evidence="1">Endomembrane system</location>
        <topology evidence="1">Multi-pass membrane protein</topology>
    </subcellularLocation>
</comment>